<dbReference type="EMBL" id="JACJSG010000013">
    <property type="protein sequence ID" value="MBD2501237.1"/>
    <property type="molecule type" value="Genomic_DNA"/>
</dbReference>
<sequence>MTNSLFEDFNERSKEVSKYFIFLKSLEQGSTQLSMKDLNGNLRIRMVDSELLKTLKASGFLLLYNLVEATMRNAIEAIFDELRSKGVSYDQMRPELKKIVLKNLKKRNPDEIFSSITLISLDIITVCFDRQDLFSGNIDGRLIRKTASEYGFSYLTDYMKTGDGQDLLTVKTNRNLLAHGFKSFAEVGRDKSADELVEIKNKVVRYLRQILRNITQYLTDEEYLDVGSNNSSSGS</sequence>
<name>A0ABR8D2T9_9NOST</name>
<keyword evidence="3" id="KW-1185">Reference proteome</keyword>
<comment type="caution">
    <text evidence="2">The sequence shown here is derived from an EMBL/GenBank/DDBJ whole genome shotgun (WGS) entry which is preliminary data.</text>
</comment>
<dbReference type="RefSeq" id="WP_190471617.1">
    <property type="nucleotide sequence ID" value="NZ_JACJSG010000013.1"/>
</dbReference>
<accession>A0ABR8D2T9</accession>
<dbReference type="Proteomes" id="UP000661112">
    <property type="component" value="Unassembled WGS sequence"/>
</dbReference>
<organism evidence="2 3">
    <name type="scientific">Anabaena azotica FACHB-119</name>
    <dbReference type="NCBI Taxonomy" id="947527"/>
    <lineage>
        <taxon>Bacteria</taxon>
        <taxon>Bacillati</taxon>
        <taxon>Cyanobacteriota</taxon>
        <taxon>Cyanophyceae</taxon>
        <taxon>Nostocales</taxon>
        <taxon>Nostocaceae</taxon>
        <taxon>Anabaena</taxon>
        <taxon>Anabaena azotica</taxon>
    </lineage>
</organism>
<dbReference type="InterPro" id="IPR040788">
    <property type="entry name" value="HEPN_MAE_28990"/>
</dbReference>
<dbReference type="Pfam" id="PF18737">
    <property type="entry name" value="HEPN_MAE_28990"/>
    <property type="match status" value="1"/>
</dbReference>
<evidence type="ECO:0000259" key="1">
    <source>
        <dbReference type="Pfam" id="PF18737"/>
    </source>
</evidence>
<proteinExistence type="predicted"/>
<gene>
    <name evidence="2" type="ORF">H6G83_11600</name>
</gene>
<evidence type="ECO:0000313" key="3">
    <source>
        <dbReference type="Proteomes" id="UP000661112"/>
    </source>
</evidence>
<reference evidence="2 3" key="1">
    <citation type="journal article" date="2020" name="ISME J.">
        <title>Comparative genomics reveals insights into cyanobacterial evolution and habitat adaptation.</title>
        <authorList>
            <person name="Chen M.Y."/>
            <person name="Teng W.K."/>
            <person name="Zhao L."/>
            <person name="Hu C.X."/>
            <person name="Zhou Y.K."/>
            <person name="Han B.P."/>
            <person name="Song L.R."/>
            <person name="Shu W.S."/>
        </authorList>
    </citation>
    <scope>NUCLEOTIDE SEQUENCE [LARGE SCALE GENOMIC DNA]</scope>
    <source>
        <strain evidence="2 3">FACHB-119</strain>
    </source>
</reference>
<feature type="domain" description="MAE-28990/MAE-18760-like HEPN" evidence="1">
    <location>
        <begin position="1"/>
        <end position="223"/>
    </location>
</feature>
<evidence type="ECO:0000313" key="2">
    <source>
        <dbReference type="EMBL" id="MBD2501237.1"/>
    </source>
</evidence>
<protein>
    <recommendedName>
        <fullName evidence="1">MAE-28990/MAE-18760-like HEPN domain-containing protein</fullName>
    </recommendedName>
</protein>